<dbReference type="Proteomes" id="UP001165121">
    <property type="component" value="Unassembled WGS sequence"/>
</dbReference>
<dbReference type="EMBL" id="BSXT01001877">
    <property type="protein sequence ID" value="GMF45711.1"/>
    <property type="molecule type" value="Genomic_DNA"/>
</dbReference>
<dbReference type="OrthoDB" id="121821at2759"/>
<evidence type="ECO:0000313" key="1">
    <source>
        <dbReference type="EMBL" id="GMF45711.1"/>
    </source>
</evidence>
<accession>A0A9W7D0F7</accession>
<dbReference type="AlphaFoldDB" id="A0A9W7D0F7"/>
<protein>
    <submittedName>
        <fullName evidence="1">Unnamed protein product</fullName>
    </submittedName>
</protein>
<evidence type="ECO:0000313" key="2">
    <source>
        <dbReference type="Proteomes" id="UP001165121"/>
    </source>
</evidence>
<reference evidence="1" key="1">
    <citation type="submission" date="2023-04" db="EMBL/GenBank/DDBJ databases">
        <title>Phytophthora fragariaefolia NBRC 109709.</title>
        <authorList>
            <person name="Ichikawa N."/>
            <person name="Sato H."/>
            <person name="Tonouchi N."/>
        </authorList>
    </citation>
    <scope>NUCLEOTIDE SEQUENCE</scope>
    <source>
        <strain evidence="1">NBRC 109709</strain>
    </source>
</reference>
<organism evidence="1 2">
    <name type="scientific">Phytophthora fragariaefolia</name>
    <dbReference type="NCBI Taxonomy" id="1490495"/>
    <lineage>
        <taxon>Eukaryota</taxon>
        <taxon>Sar</taxon>
        <taxon>Stramenopiles</taxon>
        <taxon>Oomycota</taxon>
        <taxon>Peronosporomycetes</taxon>
        <taxon>Peronosporales</taxon>
        <taxon>Peronosporaceae</taxon>
        <taxon>Phytophthora</taxon>
    </lineage>
</organism>
<name>A0A9W7D0F7_9STRA</name>
<comment type="caution">
    <text evidence="1">The sequence shown here is derived from an EMBL/GenBank/DDBJ whole genome shotgun (WGS) entry which is preliminary data.</text>
</comment>
<keyword evidence="2" id="KW-1185">Reference proteome</keyword>
<proteinExistence type="predicted"/>
<gene>
    <name evidence="1" type="ORF">Pfra01_001649300</name>
</gene>
<sequence>MPFGVRERPTGIPSVINNCLWDFVRLSPEEETEDDQAIMEFLGLEPSRREESGSQVSALTDTVTVIQRNIPAPASMDPVLGRSSYIDDIAHGAPTWDQLRDDLDALLFRLRY</sequence>